<sequence length="189" mass="21109">MRFHPHFHAFAHGEGHRHSESRGPHDFFRRHGRFGGHKRMFEQGDLRFVVLKLISEKPSHGYEIIKAIEDRLGGSYAPSPGVIYPTLTLLEEMGAIRVQETEGPRKLYAITPEGEETLRQNQATVDAIFERMAEVNARHGGGPAPQIIRAMENLRTAMRLRLSRGPLNAAQLAEITNILDAAAKAVEAS</sequence>
<reference evidence="2 3" key="1">
    <citation type="submission" date="2023-10" db="EMBL/GenBank/DDBJ databases">
        <title>Novel methanotroph of the genus Methylocapsa from a subarctic wetland.</title>
        <authorList>
            <person name="Belova S.E."/>
            <person name="Oshkin I.Y."/>
            <person name="Miroshnikov K."/>
            <person name="Dedysh S.N."/>
        </authorList>
    </citation>
    <scope>NUCLEOTIDE SEQUENCE [LARGE SCALE GENOMIC DNA]</scope>
    <source>
        <strain evidence="2 3">RX1</strain>
    </source>
</reference>
<dbReference type="InterPro" id="IPR036388">
    <property type="entry name" value="WH-like_DNA-bd_sf"/>
</dbReference>
<dbReference type="Proteomes" id="UP001626536">
    <property type="component" value="Chromosome"/>
</dbReference>
<dbReference type="PANTHER" id="PTHR43252:SF7">
    <property type="entry name" value="TRANSCRIPTIONAL REGULATOR YQJI"/>
    <property type="match status" value="1"/>
</dbReference>
<evidence type="ECO:0000313" key="2">
    <source>
        <dbReference type="EMBL" id="WOJ90827.1"/>
    </source>
</evidence>
<dbReference type="RefSeq" id="WP_407340413.1">
    <property type="nucleotide sequence ID" value="NZ_CP136862.1"/>
</dbReference>
<evidence type="ECO:0000259" key="1">
    <source>
        <dbReference type="Pfam" id="PF03551"/>
    </source>
</evidence>
<dbReference type="Pfam" id="PF03551">
    <property type="entry name" value="PadR"/>
    <property type="match status" value="1"/>
</dbReference>
<proteinExistence type="predicted"/>
<keyword evidence="3" id="KW-1185">Reference proteome</keyword>
<protein>
    <submittedName>
        <fullName evidence="2">PadR family transcriptional regulator</fullName>
    </submittedName>
</protein>
<dbReference type="Gene3D" id="1.10.10.10">
    <property type="entry name" value="Winged helix-like DNA-binding domain superfamily/Winged helix DNA-binding domain"/>
    <property type="match status" value="1"/>
</dbReference>
<gene>
    <name evidence="2" type="ORF">RZS28_05955</name>
</gene>
<feature type="domain" description="Transcription regulator PadR N-terminal" evidence="1">
    <location>
        <begin position="50"/>
        <end position="119"/>
    </location>
</feature>
<organism evidence="2 3">
    <name type="scientific">Methylocapsa polymorpha</name>
    <dbReference type="NCBI Taxonomy" id="3080828"/>
    <lineage>
        <taxon>Bacteria</taxon>
        <taxon>Pseudomonadati</taxon>
        <taxon>Pseudomonadota</taxon>
        <taxon>Alphaproteobacteria</taxon>
        <taxon>Hyphomicrobiales</taxon>
        <taxon>Beijerinckiaceae</taxon>
        <taxon>Methylocapsa</taxon>
    </lineage>
</organism>
<dbReference type="InterPro" id="IPR036390">
    <property type="entry name" value="WH_DNA-bd_sf"/>
</dbReference>
<dbReference type="SUPFAM" id="SSF46785">
    <property type="entry name" value="Winged helix' DNA-binding domain"/>
    <property type="match status" value="1"/>
</dbReference>
<accession>A0ABZ0HVM8</accession>
<name>A0ABZ0HVM8_9HYPH</name>
<dbReference type="EMBL" id="CP136862">
    <property type="protein sequence ID" value="WOJ90827.1"/>
    <property type="molecule type" value="Genomic_DNA"/>
</dbReference>
<dbReference type="PANTHER" id="PTHR43252">
    <property type="entry name" value="TRANSCRIPTIONAL REGULATOR YQJI"/>
    <property type="match status" value="1"/>
</dbReference>
<evidence type="ECO:0000313" key="3">
    <source>
        <dbReference type="Proteomes" id="UP001626536"/>
    </source>
</evidence>
<dbReference type="InterPro" id="IPR005149">
    <property type="entry name" value="Tscrpt_reg_PadR_N"/>
</dbReference>